<gene>
    <name evidence="2" type="primary">LOC100369736</name>
</gene>
<dbReference type="SUPFAM" id="SSF50353">
    <property type="entry name" value="Cytokine"/>
    <property type="match status" value="1"/>
</dbReference>
<name>A0ABM0GZL1_SACKO</name>
<keyword evidence="1" id="KW-1185">Reference proteome</keyword>
<organism evidence="1 2">
    <name type="scientific">Saccoglossus kowalevskii</name>
    <name type="common">Acorn worm</name>
    <dbReference type="NCBI Taxonomy" id="10224"/>
    <lineage>
        <taxon>Eukaryota</taxon>
        <taxon>Metazoa</taxon>
        <taxon>Hemichordata</taxon>
        <taxon>Enteropneusta</taxon>
        <taxon>Harrimaniidae</taxon>
        <taxon>Saccoglossus</taxon>
    </lineage>
</organism>
<sequence>MMNVEDCLVYGLDKYNMPTKLVTFGQQGRFEDDKLVEKYCKIVVKDSFMDFNIYMSTLYGWVPRSMKPKRHEGITYEHENYVNRGHTAGLPPKTLETGDIIQMTSLKSGRYLRVHNRTGRIDGNGASGDQAKFIVQKVGDYGDNIITLRCYVNPVNYLSLRNGNLYANGRGDITCRFRFHLIGTEHMSFECVHNPCRFISVTETGAVKPITRSTAKKSTNGHFAIKITGQNDSLYAH</sequence>
<dbReference type="Gene3D" id="2.80.10.50">
    <property type="match status" value="1"/>
</dbReference>
<reference evidence="2" key="1">
    <citation type="submission" date="2025-08" db="UniProtKB">
        <authorList>
            <consortium name="RefSeq"/>
        </authorList>
    </citation>
    <scope>IDENTIFICATION</scope>
    <source>
        <tissue evidence="2">Testes</tissue>
    </source>
</reference>
<dbReference type="RefSeq" id="XP_002740914.1">
    <property type="nucleotide sequence ID" value="XM_002740868.2"/>
</dbReference>
<proteinExistence type="predicted"/>
<evidence type="ECO:0000313" key="2">
    <source>
        <dbReference type="RefSeq" id="XP_002740914.1"/>
    </source>
</evidence>
<dbReference type="Proteomes" id="UP000694865">
    <property type="component" value="Unplaced"/>
</dbReference>
<evidence type="ECO:0000313" key="1">
    <source>
        <dbReference type="Proteomes" id="UP000694865"/>
    </source>
</evidence>
<dbReference type="InterPro" id="IPR008996">
    <property type="entry name" value="IL1/FGF"/>
</dbReference>
<accession>A0ABM0GZL1</accession>
<dbReference type="GeneID" id="100369736"/>
<protein>
    <submittedName>
        <fullName evidence="2">Uncharacterized protein LOC100369736</fullName>
    </submittedName>
</protein>